<proteinExistence type="predicted"/>
<name>A0ABS3T479_9FLAO</name>
<dbReference type="EMBL" id="JAGEVF010000005">
    <property type="protein sequence ID" value="MBO3116681.1"/>
    <property type="molecule type" value="Genomic_DNA"/>
</dbReference>
<evidence type="ECO:0000259" key="1">
    <source>
        <dbReference type="Pfam" id="PF00534"/>
    </source>
</evidence>
<evidence type="ECO:0000313" key="3">
    <source>
        <dbReference type="Proteomes" id="UP000676776"/>
    </source>
</evidence>
<keyword evidence="3" id="KW-1185">Reference proteome</keyword>
<sequence length="348" mass="39820">MNIWTSHFKKVLVVGNYSDSEQLAKIDISYDHPDIDLVMLPKFNIKTPLSILRLCFNLPTIIYRISRAMMQSDYLHLRCPSNVSAIAAVIQIFFPKKPKSTKYAGNWNPTSKQPLGYRFQKWILSNTVLTKRMKLLVYGEWPNQSPNVSPFLSATYYDCEKVPFKTRDFNNKIKFVFIGAMVIGKRPMLAIEIILKLRERGYQAELHMFGDGDLMTKVLNKVKDHNMDSFVFIHGNQNKAKVKECLVDAHFTILPSKSEGWPKAIAEGMFFGAIPISTRISCLPWILDNGKRGILIDSDAESAITKIDNEIAKGTDYLNNMAEKALLWSQNYTIDRLENEIQKILEDA</sequence>
<evidence type="ECO:0000313" key="2">
    <source>
        <dbReference type="EMBL" id="MBO3116681.1"/>
    </source>
</evidence>
<protein>
    <submittedName>
        <fullName evidence="2">Glycosyltransferase</fullName>
    </submittedName>
</protein>
<feature type="domain" description="Glycosyl transferase family 1" evidence="1">
    <location>
        <begin position="161"/>
        <end position="325"/>
    </location>
</feature>
<dbReference type="PANTHER" id="PTHR12526">
    <property type="entry name" value="GLYCOSYLTRANSFERASE"/>
    <property type="match status" value="1"/>
</dbReference>
<dbReference type="InterPro" id="IPR001296">
    <property type="entry name" value="Glyco_trans_1"/>
</dbReference>
<dbReference type="SUPFAM" id="SSF53756">
    <property type="entry name" value="UDP-Glycosyltransferase/glycogen phosphorylase"/>
    <property type="match status" value="1"/>
</dbReference>
<gene>
    <name evidence="2" type="ORF">J4050_07985</name>
</gene>
<dbReference type="CDD" id="cd03801">
    <property type="entry name" value="GT4_PimA-like"/>
    <property type="match status" value="1"/>
</dbReference>
<accession>A0ABS3T479</accession>
<comment type="caution">
    <text evidence="2">The sequence shown here is derived from an EMBL/GenBank/DDBJ whole genome shotgun (WGS) entry which is preliminary data.</text>
</comment>
<organism evidence="2 3">
    <name type="scientific">Winogradskyella pelagia</name>
    <dbReference type="NCBI Taxonomy" id="2819984"/>
    <lineage>
        <taxon>Bacteria</taxon>
        <taxon>Pseudomonadati</taxon>
        <taxon>Bacteroidota</taxon>
        <taxon>Flavobacteriia</taxon>
        <taxon>Flavobacteriales</taxon>
        <taxon>Flavobacteriaceae</taxon>
        <taxon>Winogradskyella</taxon>
    </lineage>
</organism>
<dbReference type="PANTHER" id="PTHR12526:SF630">
    <property type="entry name" value="GLYCOSYLTRANSFERASE"/>
    <property type="match status" value="1"/>
</dbReference>
<dbReference type="Proteomes" id="UP000676776">
    <property type="component" value="Unassembled WGS sequence"/>
</dbReference>
<dbReference type="Gene3D" id="3.40.50.2000">
    <property type="entry name" value="Glycogen Phosphorylase B"/>
    <property type="match status" value="1"/>
</dbReference>
<dbReference type="Pfam" id="PF00534">
    <property type="entry name" value="Glycos_transf_1"/>
    <property type="match status" value="1"/>
</dbReference>
<reference evidence="2 3" key="1">
    <citation type="submission" date="2021-03" db="EMBL/GenBank/DDBJ databases">
        <title>Winogradskyella sp. nov., isolated from costal sediment.</title>
        <authorList>
            <person name="Gao C."/>
        </authorList>
    </citation>
    <scope>NUCLEOTIDE SEQUENCE [LARGE SCALE GENOMIC DNA]</scope>
    <source>
        <strain evidence="2 3">DF17</strain>
    </source>
</reference>